<organism evidence="2 3">
    <name type="scientific">Butyricicoccus intestinisimiae</name>
    <dbReference type="NCBI Taxonomy" id="2841509"/>
    <lineage>
        <taxon>Bacteria</taxon>
        <taxon>Bacillati</taxon>
        <taxon>Bacillota</taxon>
        <taxon>Clostridia</taxon>
        <taxon>Eubacteriales</taxon>
        <taxon>Butyricicoccaceae</taxon>
        <taxon>Butyricicoccus</taxon>
    </lineage>
</organism>
<gene>
    <name evidence="2" type="ORF">KQI75_12165</name>
</gene>
<evidence type="ECO:0008006" key="4">
    <source>
        <dbReference type="Google" id="ProtNLM"/>
    </source>
</evidence>
<feature type="region of interest" description="Disordered" evidence="1">
    <location>
        <begin position="101"/>
        <end position="120"/>
    </location>
</feature>
<comment type="caution">
    <text evidence="2">The sequence shown here is derived from an EMBL/GenBank/DDBJ whole genome shotgun (WGS) entry which is preliminary data.</text>
</comment>
<feature type="compositionally biased region" description="Acidic residues" evidence="1">
    <location>
        <begin position="106"/>
        <end position="120"/>
    </location>
</feature>
<keyword evidence="3" id="KW-1185">Reference proteome</keyword>
<accession>A0ABS6EUK1</accession>
<evidence type="ECO:0000313" key="2">
    <source>
        <dbReference type="EMBL" id="MBU5491357.1"/>
    </source>
</evidence>
<evidence type="ECO:0000256" key="1">
    <source>
        <dbReference type="SAM" id="MobiDB-lite"/>
    </source>
</evidence>
<evidence type="ECO:0000313" key="3">
    <source>
        <dbReference type="Proteomes" id="UP000783588"/>
    </source>
</evidence>
<name>A0ABS6EUK1_9FIRM</name>
<proteinExistence type="predicted"/>
<dbReference type="EMBL" id="JAHLQI010000007">
    <property type="protein sequence ID" value="MBU5491357.1"/>
    <property type="molecule type" value="Genomic_DNA"/>
</dbReference>
<sequence>MALWCENTYLSVWKVETDGDKVYARFSSSSKNKEGNYENDFSARALVVGQAKKTLATSFDFAKNGNKPLFVKAKVKITNNYDKEKNQMFWNVVMIQAENFSRTSESENDEDVSENDDAPW</sequence>
<protein>
    <recommendedName>
        <fullName evidence="4">DUF669 domain-containing protein</fullName>
    </recommendedName>
</protein>
<reference evidence="2 3" key="1">
    <citation type="submission" date="2021-06" db="EMBL/GenBank/DDBJ databases">
        <authorList>
            <person name="Sun Q."/>
            <person name="Li D."/>
        </authorList>
    </citation>
    <scope>NUCLEOTIDE SEQUENCE [LARGE SCALE GENOMIC DNA]</scope>
    <source>
        <strain evidence="2 3">MSJd-7</strain>
    </source>
</reference>
<dbReference type="Proteomes" id="UP000783588">
    <property type="component" value="Unassembled WGS sequence"/>
</dbReference>
<dbReference type="RefSeq" id="WP_216471066.1">
    <property type="nucleotide sequence ID" value="NZ_JAHLQI010000007.1"/>
</dbReference>